<comment type="caution">
    <text evidence="3">The sequence shown here is derived from an EMBL/GenBank/DDBJ whole genome shotgun (WGS) entry which is preliminary data.</text>
</comment>
<evidence type="ECO:0000313" key="4">
    <source>
        <dbReference type="Proteomes" id="UP000829685"/>
    </source>
</evidence>
<keyword evidence="2" id="KW-1133">Transmembrane helix</keyword>
<evidence type="ECO:0000256" key="1">
    <source>
        <dbReference type="ARBA" id="ARBA00035112"/>
    </source>
</evidence>
<organism evidence="3 4">
    <name type="scientific">Neoarthrinium moseri</name>
    <dbReference type="NCBI Taxonomy" id="1658444"/>
    <lineage>
        <taxon>Eukaryota</taxon>
        <taxon>Fungi</taxon>
        <taxon>Dikarya</taxon>
        <taxon>Ascomycota</taxon>
        <taxon>Pezizomycotina</taxon>
        <taxon>Sordariomycetes</taxon>
        <taxon>Xylariomycetidae</taxon>
        <taxon>Amphisphaeriales</taxon>
        <taxon>Apiosporaceae</taxon>
        <taxon>Neoarthrinium</taxon>
    </lineage>
</organism>
<sequence length="318" mass="37210">MAANDEVVMNDLIDPTTKASRSMSSEGERLMSQDEETFMEDDHIASRFNRSNSLKRSLRYSLFANSLLLFIVMMGTVVWVTDGWPFTWNMSLRRNNPYSPWLDEWKFDFHDDEINGTMWDLDSIFRQLPGNPEGDAEWERVTALSLITFKAEQLKKMGRNPREAAKVPPEWGHGDDEYVASLDVQHLLHCLWRLRAYIFFPYYFEPDLGPGSNTMNMPWQHKAHCLHCLDVILQDLRCRPNVVVNTWEFIDGAQRPFVDVRNKVQCVNHNAILDWQKKKTYLSMEDYQALRSRPDSVFQIKPVGVDPQLDNLEKVWSE</sequence>
<dbReference type="InterPro" id="IPR021765">
    <property type="entry name" value="UstYa-like"/>
</dbReference>
<dbReference type="Pfam" id="PF11807">
    <property type="entry name" value="UstYa"/>
    <property type="match status" value="1"/>
</dbReference>
<keyword evidence="2" id="KW-0812">Transmembrane</keyword>
<accession>A0A9P9WI31</accession>
<proteinExistence type="inferred from homology"/>
<gene>
    <name evidence="3" type="ORF">JX265_008353</name>
</gene>
<keyword evidence="4" id="KW-1185">Reference proteome</keyword>
<dbReference type="OrthoDB" id="3687641at2759"/>
<dbReference type="PANTHER" id="PTHR33365">
    <property type="entry name" value="YALI0B05434P"/>
    <property type="match status" value="1"/>
</dbReference>
<keyword evidence="2" id="KW-0472">Membrane</keyword>
<reference evidence="3" key="1">
    <citation type="submission" date="2021-03" db="EMBL/GenBank/DDBJ databases">
        <title>Revisited historic fungal species revealed as producer of novel bioactive compounds through whole genome sequencing and comparative genomics.</title>
        <authorList>
            <person name="Vignolle G.A."/>
            <person name="Hochenegger N."/>
            <person name="Mach R.L."/>
            <person name="Mach-Aigner A.R."/>
            <person name="Javad Rahimi M."/>
            <person name="Salim K.A."/>
            <person name="Chan C.M."/>
            <person name="Lim L.B.L."/>
            <person name="Cai F."/>
            <person name="Druzhinina I.S."/>
            <person name="U'Ren J.M."/>
            <person name="Derntl C."/>
        </authorList>
    </citation>
    <scope>NUCLEOTIDE SEQUENCE</scope>
    <source>
        <strain evidence="3">TUCIM 5799</strain>
    </source>
</reference>
<dbReference type="EMBL" id="JAFIMR010000023">
    <property type="protein sequence ID" value="KAI1864629.1"/>
    <property type="molecule type" value="Genomic_DNA"/>
</dbReference>
<evidence type="ECO:0008006" key="5">
    <source>
        <dbReference type="Google" id="ProtNLM"/>
    </source>
</evidence>
<evidence type="ECO:0000256" key="2">
    <source>
        <dbReference type="SAM" id="Phobius"/>
    </source>
</evidence>
<dbReference type="GO" id="GO:0043386">
    <property type="term" value="P:mycotoxin biosynthetic process"/>
    <property type="evidence" value="ECO:0007669"/>
    <property type="project" value="InterPro"/>
</dbReference>
<dbReference type="AlphaFoldDB" id="A0A9P9WI31"/>
<dbReference type="PANTHER" id="PTHR33365:SF14">
    <property type="entry name" value="TAT PATHWAY SIGNAL SEQUENCE"/>
    <property type="match status" value="1"/>
</dbReference>
<comment type="similarity">
    <text evidence="1">Belongs to the ustYa family.</text>
</comment>
<dbReference type="Proteomes" id="UP000829685">
    <property type="component" value="Unassembled WGS sequence"/>
</dbReference>
<feature type="transmembrane region" description="Helical" evidence="2">
    <location>
        <begin position="60"/>
        <end position="80"/>
    </location>
</feature>
<name>A0A9P9WI31_9PEZI</name>
<protein>
    <recommendedName>
        <fullName evidence="5">Tat pathway signal sequence</fullName>
    </recommendedName>
</protein>
<evidence type="ECO:0000313" key="3">
    <source>
        <dbReference type="EMBL" id="KAI1864629.1"/>
    </source>
</evidence>